<name>X0YGC8_9ZZZZ</name>
<evidence type="ECO:0008006" key="2">
    <source>
        <dbReference type="Google" id="ProtNLM"/>
    </source>
</evidence>
<comment type="caution">
    <text evidence="1">The sequence shown here is derived from an EMBL/GenBank/DDBJ whole genome shotgun (WGS) entry which is preliminary data.</text>
</comment>
<reference evidence="1" key="1">
    <citation type="journal article" date="2014" name="Front. Microbiol.">
        <title>High frequency of phylogenetically diverse reductive dehalogenase-homologous genes in deep subseafloor sedimentary metagenomes.</title>
        <authorList>
            <person name="Kawai M."/>
            <person name="Futagami T."/>
            <person name="Toyoda A."/>
            <person name="Takaki Y."/>
            <person name="Nishi S."/>
            <person name="Hori S."/>
            <person name="Arai W."/>
            <person name="Tsubouchi T."/>
            <person name="Morono Y."/>
            <person name="Uchiyama I."/>
            <person name="Ito T."/>
            <person name="Fujiyama A."/>
            <person name="Inagaki F."/>
            <person name="Takami H."/>
        </authorList>
    </citation>
    <scope>NUCLEOTIDE SEQUENCE</scope>
    <source>
        <strain evidence="1">Expedition CK06-06</strain>
    </source>
</reference>
<sequence length="39" mass="4584">MADNEINFGRFIEFKVKNRIGIITLNKIERSNAFDVEQL</sequence>
<proteinExistence type="predicted"/>
<dbReference type="AlphaFoldDB" id="X0YGC8"/>
<organism evidence="1">
    <name type="scientific">marine sediment metagenome</name>
    <dbReference type="NCBI Taxonomy" id="412755"/>
    <lineage>
        <taxon>unclassified sequences</taxon>
        <taxon>metagenomes</taxon>
        <taxon>ecological metagenomes</taxon>
    </lineage>
</organism>
<dbReference type="EMBL" id="BART01005906">
    <property type="protein sequence ID" value="GAG55034.1"/>
    <property type="molecule type" value="Genomic_DNA"/>
</dbReference>
<protein>
    <recommendedName>
        <fullName evidence="2">Enoyl-CoA hydratase</fullName>
    </recommendedName>
</protein>
<accession>X0YGC8</accession>
<evidence type="ECO:0000313" key="1">
    <source>
        <dbReference type="EMBL" id="GAG55034.1"/>
    </source>
</evidence>
<feature type="non-terminal residue" evidence="1">
    <location>
        <position position="39"/>
    </location>
</feature>
<gene>
    <name evidence="1" type="ORF">S01H4_13398</name>
</gene>